<keyword evidence="8" id="KW-1185">Reference proteome</keyword>
<dbReference type="InterPro" id="IPR014284">
    <property type="entry name" value="RNA_pol_sigma-70_dom"/>
</dbReference>
<dbReference type="Pfam" id="PF04542">
    <property type="entry name" value="Sigma70_r2"/>
    <property type="match status" value="1"/>
</dbReference>
<dbReference type="Gene3D" id="1.10.10.10">
    <property type="entry name" value="Winged helix-like DNA-binding domain superfamily/Winged helix DNA-binding domain"/>
    <property type="match status" value="1"/>
</dbReference>
<dbReference type="RefSeq" id="WP_380604419.1">
    <property type="nucleotide sequence ID" value="NZ_JBHSDU010000015.1"/>
</dbReference>
<dbReference type="CDD" id="cd06171">
    <property type="entry name" value="Sigma70_r4"/>
    <property type="match status" value="1"/>
</dbReference>
<gene>
    <name evidence="7" type="ORF">ACFPN2_32240</name>
</gene>
<evidence type="ECO:0000259" key="6">
    <source>
        <dbReference type="Pfam" id="PF08281"/>
    </source>
</evidence>
<reference evidence="8" key="1">
    <citation type="journal article" date="2019" name="Int. J. Syst. Evol. Microbiol.">
        <title>The Global Catalogue of Microorganisms (GCM) 10K type strain sequencing project: providing services to taxonomists for standard genome sequencing and annotation.</title>
        <authorList>
            <consortium name="The Broad Institute Genomics Platform"/>
            <consortium name="The Broad Institute Genome Sequencing Center for Infectious Disease"/>
            <person name="Wu L."/>
            <person name="Ma J."/>
        </authorList>
    </citation>
    <scope>NUCLEOTIDE SEQUENCE [LARGE SCALE GENOMIC DNA]</scope>
    <source>
        <strain evidence="8">CGMCC 1.10759</strain>
    </source>
</reference>
<dbReference type="InterPro" id="IPR013324">
    <property type="entry name" value="RNA_pol_sigma_r3/r4-like"/>
</dbReference>
<keyword evidence="3" id="KW-0731">Sigma factor</keyword>
<evidence type="ECO:0000313" key="7">
    <source>
        <dbReference type="EMBL" id="MFC4313788.1"/>
    </source>
</evidence>
<organism evidence="7 8">
    <name type="scientific">Steroidobacter flavus</name>
    <dbReference type="NCBI Taxonomy" id="1842136"/>
    <lineage>
        <taxon>Bacteria</taxon>
        <taxon>Pseudomonadati</taxon>
        <taxon>Pseudomonadota</taxon>
        <taxon>Gammaproteobacteria</taxon>
        <taxon>Steroidobacterales</taxon>
        <taxon>Steroidobacteraceae</taxon>
        <taxon>Steroidobacter</taxon>
    </lineage>
</organism>
<keyword evidence="2" id="KW-0805">Transcription regulation</keyword>
<dbReference type="NCBIfam" id="TIGR02937">
    <property type="entry name" value="sigma70-ECF"/>
    <property type="match status" value="1"/>
</dbReference>
<evidence type="ECO:0000256" key="4">
    <source>
        <dbReference type="ARBA" id="ARBA00023163"/>
    </source>
</evidence>
<comment type="similarity">
    <text evidence="1">Belongs to the sigma-70 factor family. ECF subfamily.</text>
</comment>
<dbReference type="InterPro" id="IPR007627">
    <property type="entry name" value="RNA_pol_sigma70_r2"/>
</dbReference>
<dbReference type="EMBL" id="JBHSDU010000015">
    <property type="protein sequence ID" value="MFC4313788.1"/>
    <property type="molecule type" value="Genomic_DNA"/>
</dbReference>
<evidence type="ECO:0000256" key="1">
    <source>
        <dbReference type="ARBA" id="ARBA00010641"/>
    </source>
</evidence>
<keyword evidence="4" id="KW-0804">Transcription</keyword>
<comment type="caution">
    <text evidence="7">The sequence shown here is derived from an EMBL/GenBank/DDBJ whole genome shotgun (WGS) entry which is preliminary data.</text>
</comment>
<dbReference type="Gene3D" id="1.10.1740.10">
    <property type="match status" value="1"/>
</dbReference>
<feature type="domain" description="RNA polymerase sigma factor 70 region 4 type 2" evidence="6">
    <location>
        <begin position="104"/>
        <end position="156"/>
    </location>
</feature>
<feature type="domain" description="RNA polymerase sigma-70 region 2" evidence="5">
    <location>
        <begin position="9"/>
        <end position="73"/>
    </location>
</feature>
<evidence type="ECO:0000256" key="3">
    <source>
        <dbReference type="ARBA" id="ARBA00023082"/>
    </source>
</evidence>
<dbReference type="SUPFAM" id="SSF88946">
    <property type="entry name" value="Sigma2 domain of RNA polymerase sigma factors"/>
    <property type="match status" value="1"/>
</dbReference>
<sequence>MTLVEAWCHHRPGLVRFLARRLRCEATAKDIAQEIWLRLQRVNRLATDQNPRALLFQIAANLATDHYRVQQRRMELDAEIGELLSDERDEASPEHLLMAAQELAQLEQVVDQLPERSREVFRMNRFEGYSQREIAERLGISVTAVEKHLRKAFARLAALRTTLE</sequence>
<protein>
    <submittedName>
        <fullName evidence="7">RNA polymerase sigma factor</fullName>
    </submittedName>
</protein>
<dbReference type="InterPro" id="IPR013249">
    <property type="entry name" value="RNA_pol_sigma70_r4_t2"/>
</dbReference>
<dbReference type="SUPFAM" id="SSF88659">
    <property type="entry name" value="Sigma3 and sigma4 domains of RNA polymerase sigma factors"/>
    <property type="match status" value="1"/>
</dbReference>
<evidence type="ECO:0000256" key="2">
    <source>
        <dbReference type="ARBA" id="ARBA00023015"/>
    </source>
</evidence>
<evidence type="ECO:0000259" key="5">
    <source>
        <dbReference type="Pfam" id="PF04542"/>
    </source>
</evidence>
<accession>A0ABV8T4B0</accession>
<dbReference type="PANTHER" id="PTHR43133">
    <property type="entry name" value="RNA POLYMERASE ECF-TYPE SIGMA FACTO"/>
    <property type="match status" value="1"/>
</dbReference>
<dbReference type="InterPro" id="IPR036388">
    <property type="entry name" value="WH-like_DNA-bd_sf"/>
</dbReference>
<dbReference type="PANTHER" id="PTHR43133:SF63">
    <property type="entry name" value="RNA POLYMERASE SIGMA FACTOR FECI-RELATED"/>
    <property type="match status" value="1"/>
</dbReference>
<dbReference type="Proteomes" id="UP001595904">
    <property type="component" value="Unassembled WGS sequence"/>
</dbReference>
<dbReference type="InterPro" id="IPR039425">
    <property type="entry name" value="RNA_pol_sigma-70-like"/>
</dbReference>
<evidence type="ECO:0000313" key="8">
    <source>
        <dbReference type="Proteomes" id="UP001595904"/>
    </source>
</evidence>
<dbReference type="InterPro" id="IPR013325">
    <property type="entry name" value="RNA_pol_sigma_r2"/>
</dbReference>
<name>A0ABV8T4B0_9GAMM</name>
<dbReference type="Pfam" id="PF08281">
    <property type="entry name" value="Sigma70_r4_2"/>
    <property type="match status" value="1"/>
</dbReference>
<proteinExistence type="inferred from homology"/>